<comment type="PTM">
    <text evidence="7">Binds 1 heme group per subunit.</text>
</comment>
<dbReference type="InterPro" id="IPR002321">
    <property type="entry name" value="Cyt_c_II"/>
</dbReference>
<dbReference type="InterPro" id="IPR012127">
    <property type="entry name" value="Cyt_c_prime"/>
</dbReference>
<dbReference type="GO" id="GO:0009055">
    <property type="term" value="F:electron transfer activity"/>
    <property type="evidence" value="ECO:0007669"/>
    <property type="project" value="InterPro"/>
</dbReference>
<dbReference type="KEGG" id="maer:DAI18_16455"/>
<reference evidence="9 10" key="1">
    <citation type="submission" date="2018-04" db="EMBL/GenBank/DDBJ databases">
        <title>Denitrifier Microvirgula.</title>
        <authorList>
            <person name="Anderson E."/>
            <person name="Jang J."/>
            <person name="Ishii S."/>
        </authorList>
    </citation>
    <scope>NUCLEOTIDE SEQUENCE [LARGE SCALE GENOMIC DNA]</scope>
    <source>
        <strain evidence="9 10">BE2.4</strain>
    </source>
</reference>
<keyword evidence="8" id="KW-0732">Signal</keyword>
<dbReference type="PROSITE" id="PS51257">
    <property type="entry name" value="PROKAR_LIPOPROTEIN"/>
    <property type="match status" value="1"/>
</dbReference>
<dbReference type="OrthoDB" id="5520910at2"/>
<evidence type="ECO:0000313" key="9">
    <source>
        <dbReference type="EMBL" id="AVY95463.1"/>
    </source>
</evidence>
<keyword evidence="5 6" id="KW-0408">Iron</keyword>
<sequence>MKPSLSVCLAALVALSACSSEKPQDPETRDRVQAFKSVLNTFEPLGLMVREKQPFDPIRFAELAAQLKDESRKPFAHFSTAPTGSSKARPEIWSEPARFAKARDTFYQHADQLAAVTAGKPALKLADVSPAYGQLAQSCKSCHDAFRRTVTE</sequence>
<feature type="chain" id="PRO_5015688865" evidence="8">
    <location>
        <begin position="20"/>
        <end position="152"/>
    </location>
</feature>
<dbReference type="SUPFAM" id="SSF47175">
    <property type="entry name" value="Cytochromes"/>
    <property type="match status" value="1"/>
</dbReference>
<feature type="binding site" description="covalent" evidence="7">
    <location>
        <position position="142"/>
    </location>
    <ligand>
        <name>heme c</name>
        <dbReference type="ChEBI" id="CHEBI:61717"/>
    </ligand>
</feature>
<protein>
    <submittedName>
        <fullName evidence="9">Cytochrome C</fullName>
    </submittedName>
</protein>
<evidence type="ECO:0000256" key="7">
    <source>
        <dbReference type="PIRSR" id="PIRSR000027-2"/>
    </source>
</evidence>
<evidence type="ECO:0000256" key="4">
    <source>
        <dbReference type="ARBA" id="ARBA00022982"/>
    </source>
</evidence>
<feature type="binding site" description="axial binding residue" evidence="6">
    <location>
        <position position="143"/>
    </location>
    <ligand>
        <name>heme c</name>
        <dbReference type="ChEBI" id="CHEBI:61717"/>
    </ligand>
    <ligandPart>
        <name>Fe</name>
        <dbReference type="ChEBI" id="CHEBI:18248"/>
    </ligandPart>
</feature>
<keyword evidence="1" id="KW-0813">Transport</keyword>
<dbReference type="GO" id="GO:0022900">
    <property type="term" value="P:electron transport chain"/>
    <property type="evidence" value="ECO:0007669"/>
    <property type="project" value="InterPro"/>
</dbReference>
<evidence type="ECO:0000256" key="3">
    <source>
        <dbReference type="ARBA" id="ARBA00022723"/>
    </source>
</evidence>
<dbReference type="RefSeq" id="WP_036386015.1">
    <property type="nucleotide sequence ID" value="NZ_CAURZP010000012.1"/>
</dbReference>
<name>A0A2S0PDR2_9NEIS</name>
<evidence type="ECO:0000256" key="5">
    <source>
        <dbReference type="ARBA" id="ARBA00023004"/>
    </source>
</evidence>
<dbReference type="Proteomes" id="UP000244173">
    <property type="component" value="Chromosome"/>
</dbReference>
<feature type="signal peptide" evidence="8">
    <location>
        <begin position="1"/>
        <end position="19"/>
    </location>
</feature>
<evidence type="ECO:0000256" key="8">
    <source>
        <dbReference type="SAM" id="SignalP"/>
    </source>
</evidence>
<accession>A0A2S0PDR2</accession>
<evidence type="ECO:0000256" key="1">
    <source>
        <dbReference type="ARBA" id="ARBA00022448"/>
    </source>
</evidence>
<keyword evidence="4" id="KW-0249">Electron transport</keyword>
<dbReference type="Gene3D" id="1.20.120.10">
    <property type="entry name" value="Cytochrome c/b562"/>
    <property type="match status" value="1"/>
</dbReference>
<gene>
    <name evidence="9" type="ORF">DAI18_16455</name>
</gene>
<dbReference type="GO" id="GO:0005506">
    <property type="term" value="F:iron ion binding"/>
    <property type="evidence" value="ECO:0007669"/>
    <property type="project" value="InterPro"/>
</dbReference>
<evidence type="ECO:0000313" key="10">
    <source>
        <dbReference type="Proteomes" id="UP000244173"/>
    </source>
</evidence>
<dbReference type="EMBL" id="CP028519">
    <property type="protein sequence ID" value="AVY95463.1"/>
    <property type="molecule type" value="Genomic_DNA"/>
</dbReference>
<dbReference type="STRING" id="1122240.GCA_000620105_02281"/>
<evidence type="ECO:0000256" key="6">
    <source>
        <dbReference type="PIRSR" id="PIRSR000027-1"/>
    </source>
</evidence>
<dbReference type="PIRSF" id="PIRSF000027">
    <property type="entry name" value="Cytc_c_prime"/>
    <property type="match status" value="1"/>
</dbReference>
<proteinExistence type="predicted"/>
<evidence type="ECO:0000256" key="2">
    <source>
        <dbReference type="ARBA" id="ARBA00022617"/>
    </source>
</evidence>
<dbReference type="AlphaFoldDB" id="A0A2S0PDR2"/>
<dbReference type="InterPro" id="IPR010980">
    <property type="entry name" value="Cyt_c/b562"/>
</dbReference>
<feature type="binding site" description="covalent" evidence="7">
    <location>
        <position position="139"/>
    </location>
    <ligand>
        <name>heme c</name>
        <dbReference type="ChEBI" id="CHEBI:61717"/>
    </ligand>
</feature>
<dbReference type="GO" id="GO:0020037">
    <property type="term" value="F:heme binding"/>
    <property type="evidence" value="ECO:0007669"/>
    <property type="project" value="InterPro"/>
</dbReference>
<dbReference type="Pfam" id="PF01322">
    <property type="entry name" value="Cytochrom_C_2"/>
    <property type="match status" value="1"/>
</dbReference>
<keyword evidence="3 6" id="KW-0479">Metal-binding</keyword>
<organism evidence="9 10">
    <name type="scientific">Microvirgula aerodenitrificans</name>
    <dbReference type="NCBI Taxonomy" id="57480"/>
    <lineage>
        <taxon>Bacteria</taxon>
        <taxon>Pseudomonadati</taxon>
        <taxon>Pseudomonadota</taxon>
        <taxon>Betaproteobacteria</taxon>
        <taxon>Neisseriales</taxon>
        <taxon>Aquaspirillaceae</taxon>
        <taxon>Microvirgula</taxon>
    </lineage>
</organism>
<dbReference type="PROSITE" id="PS51009">
    <property type="entry name" value="CYTCII"/>
    <property type="match status" value="1"/>
</dbReference>
<keyword evidence="10" id="KW-1185">Reference proteome</keyword>
<keyword evidence="2 7" id="KW-0349">Heme</keyword>
<dbReference type="GO" id="GO:0042597">
    <property type="term" value="C:periplasmic space"/>
    <property type="evidence" value="ECO:0007669"/>
    <property type="project" value="InterPro"/>
</dbReference>